<dbReference type="Proteomes" id="UP000008044">
    <property type="component" value="Chromosome"/>
</dbReference>
<name>A0A0H3I925_PECPM</name>
<dbReference type="EMBL" id="CP003415">
    <property type="protein sequence ID" value="AFI90451.1"/>
    <property type="molecule type" value="Genomic_DNA"/>
</dbReference>
<evidence type="ECO:0000313" key="3">
    <source>
        <dbReference type="Proteomes" id="UP000008044"/>
    </source>
</evidence>
<evidence type="ECO:0000313" key="2">
    <source>
        <dbReference type="EMBL" id="AFI90451.1"/>
    </source>
</evidence>
<gene>
    <name evidence="2" type="ordered locus">W5S_2363</name>
</gene>
<keyword evidence="1" id="KW-0732">Signal</keyword>
<evidence type="ECO:0000256" key="1">
    <source>
        <dbReference type="SAM" id="SignalP"/>
    </source>
</evidence>
<organism evidence="2 3">
    <name type="scientific">Pectobacterium parmentieri</name>
    <dbReference type="NCBI Taxonomy" id="1905730"/>
    <lineage>
        <taxon>Bacteria</taxon>
        <taxon>Pseudomonadati</taxon>
        <taxon>Pseudomonadota</taxon>
        <taxon>Gammaproteobacteria</taxon>
        <taxon>Enterobacterales</taxon>
        <taxon>Pectobacteriaceae</taxon>
        <taxon>Pectobacterium</taxon>
    </lineage>
</organism>
<reference evidence="2 3" key="1">
    <citation type="journal article" date="2012" name="J. Bacteriol.">
        <title>Genome sequence of Pectobacterium sp. strain SCC3193.</title>
        <authorList>
            <person name="Koskinen J.P."/>
            <person name="Laine P."/>
            <person name="Niemi O."/>
            <person name="Nykyri J."/>
            <person name="Harjunpaa H."/>
            <person name="Auvinen P."/>
            <person name="Paulin L."/>
            <person name="Pirhonen M."/>
            <person name="Palva T."/>
            <person name="Holm L."/>
        </authorList>
    </citation>
    <scope>NUCLEOTIDE SEQUENCE [LARGE SCALE GENOMIC DNA]</scope>
    <source>
        <strain evidence="2 3">SCC3193</strain>
    </source>
</reference>
<dbReference type="STRING" id="1905730.W5S_2363"/>
<dbReference type="AlphaFoldDB" id="A0A0H3I925"/>
<protein>
    <submittedName>
        <fullName evidence="2">Uncharacterized protein</fullName>
    </submittedName>
</protein>
<dbReference type="KEGG" id="pec:W5S_2363"/>
<feature type="signal peptide" evidence="1">
    <location>
        <begin position="1"/>
        <end position="21"/>
    </location>
</feature>
<dbReference type="HOGENOM" id="CLU_3346978_0_0_6"/>
<feature type="chain" id="PRO_5002612043" evidence="1">
    <location>
        <begin position="22"/>
        <end position="37"/>
    </location>
</feature>
<accession>A0A0H3I925</accession>
<proteinExistence type="predicted"/>
<sequence>MNLKKNAVIMFITLMSTTVFASDLVETQYKSTPNKFI</sequence>